<proteinExistence type="predicted"/>
<evidence type="ECO:0000313" key="2">
    <source>
        <dbReference type="Proteomes" id="UP000790709"/>
    </source>
</evidence>
<reference evidence="1" key="1">
    <citation type="journal article" date="2021" name="New Phytol.">
        <title>Evolutionary innovations through gain and loss of genes in the ectomycorrhizal Boletales.</title>
        <authorList>
            <person name="Wu G."/>
            <person name="Miyauchi S."/>
            <person name="Morin E."/>
            <person name="Kuo A."/>
            <person name="Drula E."/>
            <person name="Varga T."/>
            <person name="Kohler A."/>
            <person name="Feng B."/>
            <person name="Cao Y."/>
            <person name="Lipzen A."/>
            <person name="Daum C."/>
            <person name="Hundley H."/>
            <person name="Pangilinan J."/>
            <person name="Johnson J."/>
            <person name="Barry K."/>
            <person name="LaButti K."/>
            <person name="Ng V."/>
            <person name="Ahrendt S."/>
            <person name="Min B."/>
            <person name="Choi I.G."/>
            <person name="Park H."/>
            <person name="Plett J.M."/>
            <person name="Magnuson J."/>
            <person name="Spatafora J.W."/>
            <person name="Nagy L.G."/>
            <person name="Henrissat B."/>
            <person name="Grigoriev I.V."/>
            <person name="Yang Z.L."/>
            <person name="Xu J."/>
            <person name="Martin F.M."/>
        </authorList>
    </citation>
    <scope>NUCLEOTIDE SEQUENCE</scope>
    <source>
        <strain evidence="1">KUC20120723A-06</strain>
    </source>
</reference>
<gene>
    <name evidence="1" type="ORF">BV22DRAFT_1109016</name>
</gene>
<comment type="caution">
    <text evidence="1">The sequence shown here is derived from an EMBL/GenBank/DDBJ whole genome shotgun (WGS) entry which is preliminary data.</text>
</comment>
<dbReference type="Proteomes" id="UP000790709">
    <property type="component" value="Unassembled WGS sequence"/>
</dbReference>
<name>A0ACB8BXW9_9AGAM</name>
<protein>
    <submittedName>
        <fullName evidence="1">Uncharacterized protein</fullName>
    </submittedName>
</protein>
<organism evidence="1 2">
    <name type="scientific">Leucogyrophana mollusca</name>
    <dbReference type="NCBI Taxonomy" id="85980"/>
    <lineage>
        <taxon>Eukaryota</taxon>
        <taxon>Fungi</taxon>
        <taxon>Dikarya</taxon>
        <taxon>Basidiomycota</taxon>
        <taxon>Agaricomycotina</taxon>
        <taxon>Agaricomycetes</taxon>
        <taxon>Agaricomycetidae</taxon>
        <taxon>Boletales</taxon>
        <taxon>Boletales incertae sedis</taxon>
        <taxon>Leucogyrophana</taxon>
    </lineage>
</organism>
<evidence type="ECO:0000313" key="1">
    <source>
        <dbReference type="EMBL" id="KAH7930801.1"/>
    </source>
</evidence>
<accession>A0ACB8BXW9</accession>
<keyword evidence="2" id="KW-1185">Reference proteome</keyword>
<sequence>MSWRATDNLRCYIQDALLPEMRLPPSARNIDLRHALDVQLQRCRRLKAIHRLDLSSFNEYVSSWTEHHIPCVSLGVEDEDSTSGERFSIPCPPYFDVPVLPLFRPKHVNGLLMWMDHYPLESLRRALHLLYPETKSWQFVYDNMGADRTVFRSLTWSENTQDQGHKLSYRSITVYVLPPWVLSAADIEQFAAHQPFPSTARGSDTCPTTGQQRLWGKLWDSCVSKDCPWFVISTYTHWVFGVFSEGWTAAFVSPVYSYDSHDPSVLEVLIFWFASAMGLPGGWQVPEVRIEPAYPRLQLTAVARDILAAGPPKALALSAIRYPGS</sequence>
<dbReference type="EMBL" id="MU266329">
    <property type="protein sequence ID" value="KAH7930801.1"/>
    <property type="molecule type" value="Genomic_DNA"/>
</dbReference>